<accession>A0A4Y2JYJ0</accession>
<dbReference type="EMBL" id="BGPR01004058">
    <property type="protein sequence ID" value="GBM95443.1"/>
    <property type="molecule type" value="Genomic_DNA"/>
</dbReference>
<organism evidence="1 2">
    <name type="scientific">Araneus ventricosus</name>
    <name type="common">Orbweaver spider</name>
    <name type="synonym">Epeira ventricosa</name>
    <dbReference type="NCBI Taxonomy" id="182803"/>
    <lineage>
        <taxon>Eukaryota</taxon>
        <taxon>Metazoa</taxon>
        <taxon>Ecdysozoa</taxon>
        <taxon>Arthropoda</taxon>
        <taxon>Chelicerata</taxon>
        <taxon>Arachnida</taxon>
        <taxon>Araneae</taxon>
        <taxon>Araneomorphae</taxon>
        <taxon>Entelegynae</taxon>
        <taxon>Araneoidea</taxon>
        <taxon>Araneidae</taxon>
        <taxon>Araneus</taxon>
    </lineage>
</organism>
<comment type="caution">
    <text evidence="1">The sequence shown here is derived from an EMBL/GenBank/DDBJ whole genome shotgun (WGS) entry which is preliminary data.</text>
</comment>
<proteinExistence type="predicted"/>
<dbReference type="AlphaFoldDB" id="A0A4Y2JYJ0"/>
<sequence>MLKVFPVFLQAKHKCGPISPENTPGRQLTTVRVKVTLLFQVTLRCTKAGDSDPLHVETGRQYEKKRVIIRVVWSERVDVQSMPISNTPFGLPCRK</sequence>
<reference evidence="1 2" key="1">
    <citation type="journal article" date="2019" name="Sci. Rep.">
        <title>Orb-weaving spider Araneus ventricosus genome elucidates the spidroin gene catalogue.</title>
        <authorList>
            <person name="Kono N."/>
            <person name="Nakamura H."/>
            <person name="Ohtoshi R."/>
            <person name="Moran D.A.P."/>
            <person name="Shinohara A."/>
            <person name="Yoshida Y."/>
            <person name="Fujiwara M."/>
            <person name="Mori M."/>
            <person name="Tomita M."/>
            <person name="Arakawa K."/>
        </authorList>
    </citation>
    <scope>NUCLEOTIDE SEQUENCE [LARGE SCALE GENOMIC DNA]</scope>
</reference>
<keyword evidence="2" id="KW-1185">Reference proteome</keyword>
<evidence type="ECO:0000313" key="2">
    <source>
        <dbReference type="Proteomes" id="UP000499080"/>
    </source>
</evidence>
<dbReference type="Proteomes" id="UP000499080">
    <property type="component" value="Unassembled WGS sequence"/>
</dbReference>
<protein>
    <submittedName>
        <fullName evidence="1">Uncharacterized protein</fullName>
    </submittedName>
</protein>
<gene>
    <name evidence="1" type="ORF">AVEN_186607_1</name>
</gene>
<evidence type="ECO:0000313" key="1">
    <source>
        <dbReference type="EMBL" id="GBM95443.1"/>
    </source>
</evidence>
<name>A0A4Y2JYJ0_ARAVE</name>